<protein>
    <submittedName>
        <fullName evidence="1">Uncharacterized protein</fullName>
    </submittedName>
</protein>
<evidence type="ECO:0000313" key="1">
    <source>
        <dbReference type="EMBL" id="KAF0021845.1"/>
    </source>
</evidence>
<sequence>MLRGDQRASDSRDEPPFVDVGDVAHELHGSMRDALFKGDKRPVAAPPQSHDDHGFDPWYYCLLIAHPEARCDLHRLMMLGLATARVGEVEDYQNGATLNLGAYEEYIVQGLQDMTIQQEAEYQSDIEEYCSQSGDIRPESTYNIDSRVPTVTKDLKEGSAQKAMDPDRVSDCSRRVCEYLYMVEHNALGLTSDSQKTFLTETNDRESPGLIPTGGVQGFGLSHIETVEVRGPRSSSLVLIIAQSEAYRDLGFLTSKPLKFGVHGRRRSYSSSLRVKYDGMDVHPGTALSVLISPPELEDGHVGTKVFVSAVRWSACSAQRSKDQMTCHDVRCGDTSVKLIPFLLHQAYKQHHKVRGMQRGQVLQALWVQGSRTGLMAIIVICDRQLVVRCGVVRVDTRTLA</sequence>
<dbReference type="Proteomes" id="UP000438429">
    <property type="component" value="Unassembled WGS sequence"/>
</dbReference>
<organism evidence="1 2">
    <name type="scientific">Scophthalmus maximus</name>
    <name type="common">Turbot</name>
    <name type="synonym">Psetta maxima</name>
    <dbReference type="NCBI Taxonomy" id="52904"/>
    <lineage>
        <taxon>Eukaryota</taxon>
        <taxon>Metazoa</taxon>
        <taxon>Chordata</taxon>
        <taxon>Craniata</taxon>
        <taxon>Vertebrata</taxon>
        <taxon>Euteleostomi</taxon>
        <taxon>Actinopterygii</taxon>
        <taxon>Neopterygii</taxon>
        <taxon>Teleostei</taxon>
        <taxon>Neoteleostei</taxon>
        <taxon>Acanthomorphata</taxon>
        <taxon>Carangaria</taxon>
        <taxon>Pleuronectiformes</taxon>
        <taxon>Pleuronectoidei</taxon>
        <taxon>Scophthalmidae</taxon>
        <taxon>Scophthalmus</taxon>
    </lineage>
</organism>
<comment type="caution">
    <text evidence="1">The sequence shown here is derived from an EMBL/GenBank/DDBJ whole genome shotgun (WGS) entry which is preliminary data.</text>
</comment>
<evidence type="ECO:0000313" key="2">
    <source>
        <dbReference type="Proteomes" id="UP000438429"/>
    </source>
</evidence>
<proteinExistence type="predicted"/>
<gene>
    <name evidence="1" type="ORF">F2P81_025902</name>
</gene>
<name>A0A6A4RNE4_SCOMX</name>
<accession>A0A6A4RNE4</accession>
<dbReference type="EMBL" id="VEVO01001463">
    <property type="protein sequence ID" value="KAF0021845.1"/>
    <property type="molecule type" value="Genomic_DNA"/>
</dbReference>
<reference evidence="1 2" key="1">
    <citation type="submission" date="2019-06" db="EMBL/GenBank/DDBJ databases">
        <title>Draft genomes of female and male turbot (Scophthalmus maximus).</title>
        <authorList>
            <person name="Xu H."/>
            <person name="Xu X.-W."/>
            <person name="Shao C."/>
            <person name="Chen S."/>
        </authorList>
    </citation>
    <scope>NUCLEOTIDE SEQUENCE [LARGE SCALE GENOMIC DNA]</scope>
    <source>
        <strain evidence="1">Ysfricsl-2016a</strain>
        <tissue evidence="1">Blood</tissue>
    </source>
</reference>
<dbReference type="AlphaFoldDB" id="A0A6A4RNE4"/>